<dbReference type="EMBL" id="JAHRIQ010072032">
    <property type="protein sequence ID" value="MEQ2244967.1"/>
    <property type="molecule type" value="Genomic_DNA"/>
</dbReference>
<keyword evidence="2" id="KW-1185">Reference proteome</keyword>
<comment type="caution">
    <text evidence="1">The sequence shown here is derived from an EMBL/GenBank/DDBJ whole genome shotgun (WGS) entry which is preliminary data.</text>
</comment>
<gene>
    <name evidence="1" type="ORF">ILYODFUR_022681</name>
</gene>
<organism evidence="1 2">
    <name type="scientific">Ilyodon furcidens</name>
    <name type="common">goldbreast splitfin</name>
    <dbReference type="NCBI Taxonomy" id="33524"/>
    <lineage>
        <taxon>Eukaryota</taxon>
        <taxon>Metazoa</taxon>
        <taxon>Chordata</taxon>
        <taxon>Craniata</taxon>
        <taxon>Vertebrata</taxon>
        <taxon>Euteleostomi</taxon>
        <taxon>Actinopterygii</taxon>
        <taxon>Neopterygii</taxon>
        <taxon>Teleostei</taxon>
        <taxon>Neoteleostei</taxon>
        <taxon>Acanthomorphata</taxon>
        <taxon>Ovalentaria</taxon>
        <taxon>Atherinomorphae</taxon>
        <taxon>Cyprinodontiformes</taxon>
        <taxon>Goodeidae</taxon>
        <taxon>Ilyodon</taxon>
    </lineage>
</organism>
<reference evidence="1 2" key="1">
    <citation type="submission" date="2021-06" db="EMBL/GenBank/DDBJ databases">
        <authorList>
            <person name="Palmer J.M."/>
        </authorList>
    </citation>
    <scope>NUCLEOTIDE SEQUENCE [LARGE SCALE GENOMIC DNA]</scope>
    <source>
        <strain evidence="2">if_2019</strain>
        <tissue evidence="1">Muscle</tissue>
    </source>
</reference>
<name>A0ABV0UIA3_9TELE</name>
<proteinExistence type="predicted"/>
<evidence type="ECO:0000313" key="1">
    <source>
        <dbReference type="EMBL" id="MEQ2244967.1"/>
    </source>
</evidence>
<sequence>MSWCVCSRRLHVFVAFLSGGFFVPKLVLGGNTAGSLSSLLLSYICLQQKKNFWLFSYPNSKWIPLVLENIGLHWFYGKIQKETLDSFPLTSMLLQVKPN</sequence>
<evidence type="ECO:0000313" key="2">
    <source>
        <dbReference type="Proteomes" id="UP001482620"/>
    </source>
</evidence>
<dbReference type="Proteomes" id="UP001482620">
    <property type="component" value="Unassembled WGS sequence"/>
</dbReference>
<protein>
    <submittedName>
        <fullName evidence="1">Uncharacterized protein</fullName>
    </submittedName>
</protein>
<accession>A0ABV0UIA3</accession>